<accession>A0A3G9IVV8</accession>
<dbReference type="InterPro" id="IPR052044">
    <property type="entry name" value="PKS_Associated_Protein"/>
</dbReference>
<protein>
    <submittedName>
        <fullName evidence="1">Uncharacterized protein</fullName>
    </submittedName>
</protein>
<dbReference type="AlphaFoldDB" id="A0A3G9IVV8"/>
<dbReference type="CDD" id="cd02226">
    <property type="entry name" value="cupin_YdbB-like"/>
    <property type="match status" value="1"/>
</dbReference>
<sequence>MITIHYQAINLNEKLSELNDLWSLKVIGEMNDYQFKLIKIAGEFEWHSHEETDKVFMVIEGEMIIDFRDGQVKISKGEMIVLPKGIEMKPSAEKECHIMLVEPRSIVNNDGTESELTAANDTWI</sequence>
<dbReference type="Gene3D" id="2.60.120.10">
    <property type="entry name" value="Jelly Rolls"/>
    <property type="match status" value="1"/>
</dbReference>
<dbReference type="PANTHER" id="PTHR36114">
    <property type="entry name" value="16.7 KDA PROTEIN IN WHIE LOCUS"/>
    <property type="match status" value="1"/>
</dbReference>
<dbReference type="InterPro" id="IPR013096">
    <property type="entry name" value="Cupin_2"/>
</dbReference>
<dbReference type="InterPro" id="IPR014710">
    <property type="entry name" value="RmlC-like_jellyroll"/>
</dbReference>
<evidence type="ECO:0000313" key="1">
    <source>
        <dbReference type="EMBL" id="BBH23007.1"/>
    </source>
</evidence>
<dbReference type="Proteomes" id="UP000275368">
    <property type="component" value="Chromosome"/>
</dbReference>
<proteinExistence type="predicted"/>
<dbReference type="Pfam" id="PF07883">
    <property type="entry name" value="Cupin_2"/>
    <property type="match status" value="1"/>
</dbReference>
<gene>
    <name evidence="1" type="ORF">Back11_43520</name>
</gene>
<dbReference type="SUPFAM" id="SSF51182">
    <property type="entry name" value="RmlC-like cupins"/>
    <property type="match status" value="1"/>
</dbReference>
<dbReference type="KEGG" id="pbk:Back11_43520"/>
<organism evidence="1 2">
    <name type="scientific">Paenibacillus baekrokdamisoli</name>
    <dbReference type="NCBI Taxonomy" id="1712516"/>
    <lineage>
        <taxon>Bacteria</taxon>
        <taxon>Bacillati</taxon>
        <taxon>Bacillota</taxon>
        <taxon>Bacilli</taxon>
        <taxon>Bacillales</taxon>
        <taxon>Paenibacillaceae</taxon>
        <taxon>Paenibacillus</taxon>
    </lineage>
</organism>
<dbReference type="PANTHER" id="PTHR36114:SF1">
    <property type="entry name" value="16.7 KDA PROTEIN IN WHIE LOCUS"/>
    <property type="match status" value="1"/>
</dbReference>
<keyword evidence="2" id="KW-1185">Reference proteome</keyword>
<dbReference type="EMBL" id="AP019308">
    <property type="protein sequence ID" value="BBH23007.1"/>
    <property type="molecule type" value="Genomic_DNA"/>
</dbReference>
<name>A0A3G9IVV8_9BACL</name>
<evidence type="ECO:0000313" key="2">
    <source>
        <dbReference type="Proteomes" id="UP000275368"/>
    </source>
</evidence>
<dbReference type="InterPro" id="IPR011051">
    <property type="entry name" value="RmlC_Cupin_sf"/>
</dbReference>
<reference evidence="1 2" key="1">
    <citation type="submission" date="2018-11" db="EMBL/GenBank/DDBJ databases">
        <title>Complete genome sequence of Paenibacillus baekrokdamisoli strain KCTC 33723.</title>
        <authorList>
            <person name="Kang S.W."/>
            <person name="Lee K.C."/>
            <person name="Kim K.K."/>
            <person name="Kim J.S."/>
            <person name="Kim D.S."/>
            <person name="Ko S.H."/>
            <person name="Yang S.H."/>
            <person name="Lee J.S."/>
        </authorList>
    </citation>
    <scope>NUCLEOTIDE SEQUENCE [LARGE SCALE GENOMIC DNA]</scope>
    <source>
        <strain evidence="1 2">KCTC 33723</strain>
    </source>
</reference>